<dbReference type="EMBL" id="JAKOAV010000034">
    <property type="protein sequence ID" value="MDF9409542.1"/>
    <property type="molecule type" value="Genomic_DNA"/>
</dbReference>
<evidence type="ECO:0000313" key="2">
    <source>
        <dbReference type="Proteomes" id="UP001154312"/>
    </source>
</evidence>
<reference evidence="1" key="1">
    <citation type="submission" date="2022-02" db="EMBL/GenBank/DDBJ databases">
        <authorList>
            <person name="Leng L."/>
        </authorList>
    </citation>
    <scope>NUCLEOTIDE SEQUENCE</scope>
    <source>
        <strain evidence="1">JI</strain>
    </source>
</reference>
<protein>
    <submittedName>
        <fullName evidence="1">Uncharacterized protein</fullName>
    </submittedName>
</protein>
<accession>A0A9X4H6S6</accession>
<comment type="caution">
    <text evidence="1">The sequence shown here is derived from an EMBL/GenBank/DDBJ whole genome shotgun (WGS) entry which is preliminary data.</text>
</comment>
<dbReference type="Proteomes" id="UP001154312">
    <property type="component" value="Unassembled WGS sequence"/>
</dbReference>
<proteinExistence type="predicted"/>
<dbReference type="AlphaFoldDB" id="A0A9X4H6S6"/>
<dbReference type="RefSeq" id="WP_277445018.1">
    <property type="nucleotide sequence ID" value="NZ_JAKOAV010000034.1"/>
</dbReference>
<organism evidence="1 2">
    <name type="scientific">Pelotomaculum isophthalicicum JI</name>
    <dbReference type="NCBI Taxonomy" id="947010"/>
    <lineage>
        <taxon>Bacteria</taxon>
        <taxon>Bacillati</taxon>
        <taxon>Bacillota</taxon>
        <taxon>Clostridia</taxon>
        <taxon>Eubacteriales</taxon>
        <taxon>Desulfotomaculaceae</taxon>
        <taxon>Pelotomaculum</taxon>
    </lineage>
</organism>
<gene>
    <name evidence="1" type="ORF">L7E55_14445</name>
</gene>
<sequence>MIREGKYGLKISGDGEIYSSVIQTGTEGSSTYIKLTPEGTLESYYDGKQNLGMWSGQNWGNIIFFYDGTQVGQLYTINDYDPVLGGTTKKLVIWGKSDGSIRLQGPGIELDSDYINLSGSSGAQINVRGKIVDNLVPYTHNTGYVGYSDQRWNSGYFNILRATNLSQGDTCFEETACPLCEKAFAPGDTIVLLVRHIDEDFLGSMCIPIHAGCQGIHKVLTREIQETEELYRFKEDGTVETYREPKFEEVEEQIYQIKEGYKLDKYTGQFKKKEVMARAEVPGIQEAVEFSPKKVVTKEEAMELVTVRRKKPVMKKITVELNAPAKAEPVDTADAPVR</sequence>
<keyword evidence="2" id="KW-1185">Reference proteome</keyword>
<evidence type="ECO:0000313" key="1">
    <source>
        <dbReference type="EMBL" id="MDF9409542.1"/>
    </source>
</evidence>
<name>A0A9X4H6S6_9FIRM</name>